<comment type="caution">
    <text evidence="1">The sequence shown here is derived from an EMBL/GenBank/DDBJ whole genome shotgun (WGS) entry which is preliminary data.</text>
</comment>
<name>A0A2W2E6X3_9ACTN</name>
<accession>A0A2W2E6X3</accession>
<sequence length="147" mass="15505">MPLLAACVAGPSEVAARPSVTYTCCETADVETLYEPGQTFILHWIVELLDDPTATAPPQVELNAHLTGPFATVDDLKAVAMGTKNLPGLVTFTAEPVRPAGTPDERPVSTIVIEPSAKPGYYNLVNSVADRESKVSGESIIQVVPSS</sequence>
<dbReference type="EMBL" id="POTY01000208">
    <property type="protein sequence ID" value="PZG12429.1"/>
    <property type="molecule type" value="Genomic_DNA"/>
</dbReference>
<organism evidence="1 2">
    <name type="scientific">Micromonospora craterilacus</name>
    <dbReference type="NCBI Taxonomy" id="1655439"/>
    <lineage>
        <taxon>Bacteria</taxon>
        <taxon>Bacillati</taxon>
        <taxon>Actinomycetota</taxon>
        <taxon>Actinomycetes</taxon>
        <taxon>Micromonosporales</taxon>
        <taxon>Micromonosporaceae</taxon>
        <taxon>Micromonospora</taxon>
    </lineage>
</organism>
<protein>
    <submittedName>
        <fullName evidence="1">Uncharacterized protein</fullName>
    </submittedName>
</protein>
<evidence type="ECO:0000313" key="1">
    <source>
        <dbReference type="EMBL" id="PZG12429.1"/>
    </source>
</evidence>
<evidence type="ECO:0000313" key="2">
    <source>
        <dbReference type="Proteomes" id="UP000248924"/>
    </source>
</evidence>
<keyword evidence="2" id="KW-1185">Reference proteome</keyword>
<reference evidence="1 2" key="1">
    <citation type="submission" date="2018-01" db="EMBL/GenBank/DDBJ databases">
        <title>Draft genome sequence of Jishengella sp. NA12.</title>
        <authorList>
            <person name="Sahin N."/>
            <person name="Ay H."/>
            <person name="Saygin H."/>
        </authorList>
    </citation>
    <scope>NUCLEOTIDE SEQUENCE [LARGE SCALE GENOMIC DNA]</scope>
    <source>
        <strain evidence="1 2">NA12</strain>
    </source>
</reference>
<proteinExistence type="predicted"/>
<dbReference type="AlphaFoldDB" id="A0A2W2E6X3"/>
<gene>
    <name evidence="1" type="ORF">C1I95_25850</name>
</gene>
<dbReference type="Proteomes" id="UP000248924">
    <property type="component" value="Unassembled WGS sequence"/>
</dbReference>
<dbReference type="OrthoDB" id="3384350at2"/>